<dbReference type="AlphaFoldDB" id="A0A7T4E5Y0"/>
<feature type="domain" description="RNA polymerase sigma factor 70 region 4 type 2" evidence="6">
    <location>
        <begin position="109"/>
        <end position="157"/>
    </location>
</feature>
<dbReference type="EMBL" id="CP065997">
    <property type="protein sequence ID" value="QQB37295.1"/>
    <property type="molecule type" value="Genomic_DNA"/>
</dbReference>
<comment type="similarity">
    <text evidence="1">Belongs to the sigma-70 factor family. ECF subfamily.</text>
</comment>
<dbReference type="InterPro" id="IPR013249">
    <property type="entry name" value="RNA_pol_sigma70_r4_t2"/>
</dbReference>
<dbReference type="InterPro" id="IPR013324">
    <property type="entry name" value="RNA_pol_sigma_r3/r4-like"/>
</dbReference>
<dbReference type="InterPro" id="IPR014284">
    <property type="entry name" value="RNA_pol_sigma-70_dom"/>
</dbReference>
<accession>A0A7T4E5Y0</accession>
<dbReference type="InterPro" id="IPR036388">
    <property type="entry name" value="WH-like_DNA-bd_sf"/>
</dbReference>
<dbReference type="GO" id="GO:0006352">
    <property type="term" value="P:DNA-templated transcription initiation"/>
    <property type="evidence" value="ECO:0007669"/>
    <property type="project" value="InterPro"/>
</dbReference>
<dbReference type="InterPro" id="IPR013325">
    <property type="entry name" value="RNA_pol_sigma_r2"/>
</dbReference>
<proteinExistence type="inferred from homology"/>
<sequence>MDVGLAALRKSLVTHYDRLKRRLAARLGNDELASDALQDVYLKLDAVAAPDSVRQPEAYLYRMAFHIAVDYARSGDERLTSAETDEILGLTPDSAPGPAQITEDRQTLQVLLAALERLPVRQRDILLAHRLDGTPQKDLALRYGISVRMVERELQKAQAYCRARLPSPRQER</sequence>
<evidence type="ECO:0000256" key="4">
    <source>
        <dbReference type="ARBA" id="ARBA00023163"/>
    </source>
</evidence>
<dbReference type="Pfam" id="PF08281">
    <property type="entry name" value="Sigma70_r4_2"/>
    <property type="match status" value="1"/>
</dbReference>
<dbReference type="PANTHER" id="PTHR43133:SF63">
    <property type="entry name" value="RNA POLYMERASE SIGMA FACTOR FECI-RELATED"/>
    <property type="match status" value="1"/>
</dbReference>
<evidence type="ECO:0000256" key="1">
    <source>
        <dbReference type="ARBA" id="ARBA00010641"/>
    </source>
</evidence>
<dbReference type="SUPFAM" id="SSF88946">
    <property type="entry name" value="Sigma2 domain of RNA polymerase sigma factors"/>
    <property type="match status" value="1"/>
</dbReference>
<dbReference type="NCBIfam" id="TIGR02937">
    <property type="entry name" value="sigma70-ECF"/>
    <property type="match status" value="1"/>
</dbReference>
<evidence type="ECO:0000313" key="8">
    <source>
        <dbReference type="Proteomes" id="UP000595231"/>
    </source>
</evidence>
<dbReference type="Gene3D" id="1.10.10.10">
    <property type="entry name" value="Winged helix-like DNA-binding domain superfamily/Winged helix DNA-binding domain"/>
    <property type="match status" value="1"/>
</dbReference>
<evidence type="ECO:0000259" key="5">
    <source>
        <dbReference type="Pfam" id="PF04542"/>
    </source>
</evidence>
<name>A0A7T4E5Y0_9BURK</name>
<keyword evidence="2" id="KW-0805">Transcription regulation</keyword>
<dbReference type="GO" id="GO:0003677">
    <property type="term" value="F:DNA binding"/>
    <property type="evidence" value="ECO:0007669"/>
    <property type="project" value="InterPro"/>
</dbReference>
<dbReference type="InterPro" id="IPR007627">
    <property type="entry name" value="RNA_pol_sigma70_r2"/>
</dbReference>
<dbReference type="Proteomes" id="UP000595231">
    <property type="component" value="Chromosome"/>
</dbReference>
<gene>
    <name evidence="7" type="ORF">I6I07_12170</name>
</gene>
<dbReference type="Pfam" id="PF04542">
    <property type="entry name" value="Sigma70_r2"/>
    <property type="match status" value="1"/>
</dbReference>
<keyword evidence="4" id="KW-0804">Transcription</keyword>
<evidence type="ECO:0000259" key="6">
    <source>
        <dbReference type="Pfam" id="PF08281"/>
    </source>
</evidence>
<dbReference type="Gene3D" id="1.10.1740.10">
    <property type="match status" value="1"/>
</dbReference>
<feature type="domain" description="RNA polymerase sigma-70 region 2" evidence="5">
    <location>
        <begin position="14"/>
        <end position="75"/>
    </location>
</feature>
<keyword evidence="3" id="KW-0731">Sigma factor</keyword>
<evidence type="ECO:0000256" key="2">
    <source>
        <dbReference type="ARBA" id="ARBA00023015"/>
    </source>
</evidence>
<dbReference type="RefSeq" id="WP_198486830.1">
    <property type="nucleotide sequence ID" value="NZ_CP065997.1"/>
</dbReference>
<dbReference type="GO" id="GO:0016987">
    <property type="term" value="F:sigma factor activity"/>
    <property type="evidence" value="ECO:0007669"/>
    <property type="project" value="UniProtKB-KW"/>
</dbReference>
<evidence type="ECO:0000256" key="3">
    <source>
        <dbReference type="ARBA" id="ARBA00023082"/>
    </source>
</evidence>
<protein>
    <submittedName>
        <fullName evidence="7">Sigma-70 family RNA polymerase sigma factor</fullName>
    </submittedName>
</protein>
<organism evidence="7 8">
    <name type="scientific">Achromobacter deleyi</name>
    <dbReference type="NCBI Taxonomy" id="1353891"/>
    <lineage>
        <taxon>Bacteria</taxon>
        <taxon>Pseudomonadati</taxon>
        <taxon>Pseudomonadota</taxon>
        <taxon>Betaproteobacteria</taxon>
        <taxon>Burkholderiales</taxon>
        <taxon>Alcaligenaceae</taxon>
        <taxon>Achromobacter</taxon>
    </lineage>
</organism>
<reference evidence="7 8" key="1">
    <citation type="submission" date="2020-12" db="EMBL/GenBank/DDBJ databases">
        <title>FDA dAtabase for Regulatory Grade micrObial Sequences (FDA-ARGOS): Supporting development and validation of Infectious Disease Dx tests.</title>
        <authorList>
            <person name="Sproer C."/>
            <person name="Gronow S."/>
            <person name="Severitt S."/>
            <person name="Schroder I."/>
            <person name="Tallon L."/>
            <person name="Sadzewicz L."/>
            <person name="Zhao X."/>
            <person name="Boylan J."/>
            <person name="Ott S."/>
            <person name="Bowen H."/>
            <person name="Vavikolanu K."/>
            <person name="Mehta A."/>
            <person name="Aluvathingal J."/>
            <person name="Nadendla S."/>
            <person name="Lowell S."/>
            <person name="Myers T."/>
            <person name="Yan Y."/>
            <person name="Sichtig H."/>
        </authorList>
    </citation>
    <scope>NUCLEOTIDE SEQUENCE [LARGE SCALE GENOMIC DNA]</scope>
    <source>
        <strain evidence="7 8">FDAARGOS_1050</strain>
    </source>
</reference>
<evidence type="ECO:0000313" key="7">
    <source>
        <dbReference type="EMBL" id="QQB37295.1"/>
    </source>
</evidence>
<dbReference type="SUPFAM" id="SSF88659">
    <property type="entry name" value="Sigma3 and sigma4 domains of RNA polymerase sigma factors"/>
    <property type="match status" value="1"/>
</dbReference>
<dbReference type="PANTHER" id="PTHR43133">
    <property type="entry name" value="RNA POLYMERASE ECF-TYPE SIGMA FACTO"/>
    <property type="match status" value="1"/>
</dbReference>
<dbReference type="InterPro" id="IPR039425">
    <property type="entry name" value="RNA_pol_sigma-70-like"/>
</dbReference>